<keyword evidence="1 2" id="KW-0819">tRNA processing</keyword>
<dbReference type="AlphaFoldDB" id="A0A4U7JJ13"/>
<feature type="binding site" evidence="2">
    <location>
        <position position="102"/>
    </location>
    <ligand>
        <name>ATP</name>
        <dbReference type="ChEBI" id="CHEBI:30616"/>
    </ligand>
</feature>
<dbReference type="GO" id="GO:0000049">
    <property type="term" value="F:tRNA binding"/>
    <property type="evidence" value="ECO:0007669"/>
    <property type="project" value="UniProtKB-KW"/>
</dbReference>
<dbReference type="SUPFAM" id="SSF52374">
    <property type="entry name" value="Nucleotidylyl transferase"/>
    <property type="match status" value="1"/>
</dbReference>
<evidence type="ECO:0000313" key="4">
    <source>
        <dbReference type="Proteomes" id="UP000306409"/>
    </source>
</evidence>
<keyword evidence="2" id="KW-0436">Ligase</keyword>
<dbReference type="GO" id="GO:0016879">
    <property type="term" value="F:ligase activity, forming carbon-nitrogen bonds"/>
    <property type="evidence" value="ECO:0007669"/>
    <property type="project" value="UniProtKB-UniRule"/>
</dbReference>
<evidence type="ECO:0000256" key="2">
    <source>
        <dbReference type="HAMAP-Rule" id="MF_01539"/>
    </source>
</evidence>
<dbReference type="GO" id="GO:0005737">
    <property type="term" value="C:cytoplasm"/>
    <property type="evidence" value="ECO:0007669"/>
    <property type="project" value="UniProtKB-SubCell"/>
</dbReference>
<dbReference type="InterPro" id="IPR014729">
    <property type="entry name" value="Rossmann-like_a/b/a_fold"/>
</dbReference>
<comment type="function">
    <text evidence="2">Catalyzes the formation of N(4)-acetylcytidine (ac(4)C) at the wobble position of elongator tRNA(Met), using acetate and ATP as substrates. First activates an acetate ion to form acetyladenylate (Ac-AMP) and then transfers the acetyl group to tRNA to form ac(4)C34.</text>
</comment>
<dbReference type="RefSeq" id="WP_137696202.1">
    <property type="nucleotide sequence ID" value="NZ_CP061336.1"/>
</dbReference>
<proteinExistence type="inferred from homology"/>
<dbReference type="EC" id="6.3.4.-" evidence="2"/>
<dbReference type="PANTHER" id="PTHR37825">
    <property type="entry name" value="TRNA(MET) CYTIDINE ACETATE LIGASE"/>
    <property type="match status" value="1"/>
</dbReference>
<keyword evidence="2" id="KW-0820">tRNA-binding</keyword>
<dbReference type="GO" id="GO:0016740">
    <property type="term" value="F:transferase activity"/>
    <property type="evidence" value="ECO:0007669"/>
    <property type="project" value="UniProtKB-KW"/>
</dbReference>
<dbReference type="EMBL" id="CP061336">
    <property type="protein sequence ID" value="QNU68569.1"/>
    <property type="molecule type" value="Genomic_DNA"/>
</dbReference>
<name>A0A4U7JJ13_9FIRM</name>
<keyword evidence="3" id="KW-0808">Transferase</keyword>
<dbReference type="KEGG" id="rher:EHE19_009300"/>
<dbReference type="GO" id="GO:0005524">
    <property type="term" value="F:ATP binding"/>
    <property type="evidence" value="ECO:0007669"/>
    <property type="project" value="UniProtKB-KW"/>
</dbReference>
<reference evidence="3 4" key="1">
    <citation type="submission" date="2020-09" db="EMBL/GenBank/DDBJ databases">
        <title>Characterization and genome sequencing of Ruminiclostridium sp. nov. MA18.</title>
        <authorList>
            <person name="Rettenmaier R."/>
            <person name="Kowollik M.-L."/>
            <person name="Liebl W."/>
            <person name="Zverlov V."/>
        </authorList>
    </citation>
    <scope>NUCLEOTIDE SEQUENCE [LARGE SCALE GENOMIC DNA]</scope>
    <source>
        <strain evidence="3 4">MA18</strain>
    </source>
</reference>
<keyword evidence="2" id="KW-0067">ATP-binding</keyword>
<feature type="binding site" evidence="2">
    <location>
        <position position="171"/>
    </location>
    <ligand>
        <name>ATP</name>
        <dbReference type="ChEBI" id="CHEBI:30616"/>
    </ligand>
</feature>
<comment type="subcellular location">
    <subcellularLocation>
        <location evidence="2">Cytoplasm</location>
    </subcellularLocation>
</comment>
<evidence type="ECO:0000313" key="3">
    <source>
        <dbReference type="EMBL" id="QNU68569.1"/>
    </source>
</evidence>
<evidence type="ECO:0000256" key="1">
    <source>
        <dbReference type="ARBA" id="ARBA00022694"/>
    </source>
</evidence>
<dbReference type="HAMAP" id="MF_01539">
    <property type="entry name" value="TmcAL"/>
    <property type="match status" value="1"/>
</dbReference>
<keyword evidence="4" id="KW-1185">Reference proteome</keyword>
<feature type="binding site" evidence="2">
    <location>
        <begin position="7"/>
        <end position="20"/>
    </location>
    <ligand>
        <name>ATP</name>
        <dbReference type="ChEBI" id="CHEBI:30616"/>
    </ligand>
</feature>
<keyword evidence="2" id="KW-0963">Cytoplasm</keyword>
<sequence length="425" mass="47569">MSVLGIVTEYNPFHNGHKYHIEKSKEITGCDTVVCVMSGNFIQRGEPALINKFARAEIALQSGVDLVIELPLPYAMSSAEAFGFGAVKILDSIGVVDCISFGSEHGNIDSLISIADILVKEPDEYKAELKRQLSLGLSFPVCRQKGIEYYIKHHLVSEHTVNLSSLLETSNNILGIEYLKALNRLKSAIKPYTIERVANQYNSPVITGDISSATAIRNSIFNIYDEQEQQLCPNTVQAIPDITKTIIEREFKEGRGPININSFEDILLAFLRYVSIEKLGKITGISEGLEYRIKKAADSSGSIDSLLSNICTKRYTRTRLQRILFSLLAGVTKDDMDLFQQDGGPQYARILGFNKRGREILTKIKKNSILPIVTKPVDYKNSCNRLLKRMLEIEAQSTDLYVLGYKNPAFRKSGQEYTQNIVIIN</sequence>
<dbReference type="Gene3D" id="3.40.50.620">
    <property type="entry name" value="HUPs"/>
    <property type="match status" value="1"/>
</dbReference>
<dbReference type="NCBIfam" id="NF010191">
    <property type="entry name" value="PRK13670.1"/>
    <property type="match status" value="1"/>
</dbReference>
<dbReference type="PANTHER" id="PTHR37825:SF1">
    <property type="entry name" value="TRNA(MET) CYTIDINE ACETATE LIGASE"/>
    <property type="match status" value="1"/>
</dbReference>
<comment type="similarity">
    <text evidence="2">Belongs to the TmcAL family.</text>
</comment>
<gene>
    <name evidence="2" type="primary">tmcAL</name>
    <name evidence="3" type="ORF">EHE19_009300</name>
</gene>
<feature type="binding site" evidence="2">
    <location>
        <position position="196"/>
    </location>
    <ligand>
        <name>ATP</name>
        <dbReference type="ChEBI" id="CHEBI:30616"/>
    </ligand>
</feature>
<protein>
    <recommendedName>
        <fullName evidence="2">tRNA(Met) cytidine acetate ligase</fullName>
        <ecNumber evidence="2">6.3.4.-</ecNumber>
    </recommendedName>
</protein>
<dbReference type="InterPro" id="IPR008513">
    <property type="entry name" value="tRNA(Met)_cyd_acetate_ligase"/>
</dbReference>
<dbReference type="Pfam" id="PF05636">
    <property type="entry name" value="HIGH_NTase1"/>
    <property type="match status" value="1"/>
</dbReference>
<dbReference type="Proteomes" id="UP000306409">
    <property type="component" value="Chromosome"/>
</dbReference>
<organism evidence="3 4">
    <name type="scientific">Ruminiclostridium herbifermentans</name>
    <dbReference type="NCBI Taxonomy" id="2488810"/>
    <lineage>
        <taxon>Bacteria</taxon>
        <taxon>Bacillati</taxon>
        <taxon>Bacillota</taxon>
        <taxon>Clostridia</taxon>
        <taxon>Eubacteriales</taxon>
        <taxon>Oscillospiraceae</taxon>
        <taxon>Ruminiclostridium</taxon>
    </lineage>
</organism>
<dbReference type="GO" id="GO:0006400">
    <property type="term" value="P:tRNA modification"/>
    <property type="evidence" value="ECO:0007669"/>
    <property type="project" value="UniProtKB-UniRule"/>
</dbReference>
<comment type="catalytic activity">
    <reaction evidence="2">
        <text>cytidine(34) in elongator tRNA(Met) + acetate + ATP = N(4)-acetylcytidine(34) in elongator tRNA(Met) + AMP + diphosphate</text>
        <dbReference type="Rhea" id="RHEA:58144"/>
        <dbReference type="Rhea" id="RHEA-COMP:10693"/>
        <dbReference type="Rhea" id="RHEA-COMP:10694"/>
        <dbReference type="ChEBI" id="CHEBI:30089"/>
        <dbReference type="ChEBI" id="CHEBI:30616"/>
        <dbReference type="ChEBI" id="CHEBI:33019"/>
        <dbReference type="ChEBI" id="CHEBI:74900"/>
        <dbReference type="ChEBI" id="CHEBI:82748"/>
        <dbReference type="ChEBI" id="CHEBI:456215"/>
    </reaction>
</comment>
<keyword evidence="2" id="KW-0694">RNA-binding</keyword>
<accession>A0A4U7JJ13</accession>
<dbReference type="OrthoDB" id="9769796at2"/>
<keyword evidence="2" id="KW-0547">Nucleotide-binding</keyword>
<comment type="caution">
    <text evidence="2">Lacks conserved residue(s) required for the propagation of feature annotation.</text>
</comment>